<protein>
    <submittedName>
        <fullName evidence="2">Uncharacterized protein</fullName>
    </submittedName>
</protein>
<reference evidence="2" key="2">
    <citation type="submission" date="2020-08" db="EMBL/GenBank/DDBJ databases">
        <title>Plant Genome Project.</title>
        <authorList>
            <person name="Zhang R.-G."/>
        </authorList>
    </citation>
    <scope>NUCLEOTIDE SEQUENCE</scope>
    <source>
        <strain evidence="2">Huo1</strain>
        <tissue evidence="2">Leaf</tissue>
    </source>
</reference>
<sequence>MCNPNPGRNYRLYEYLKIMERLLNQYDKEYMKMAMLKHEETFREQVYELHRLYRIQKMLMKDIAKNGRDRNSPTPYNGPGSKSERAGESVGKCEFDDLELTLGPRSFYEKKSGPSLSSSSTSKGVRSPGLKWGPETTVSHQPWLFQALGLNMT</sequence>
<dbReference type="EMBL" id="PNBA02000018">
    <property type="protein sequence ID" value="KAG6392499.1"/>
    <property type="molecule type" value="Genomic_DNA"/>
</dbReference>
<dbReference type="Proteomes" id="UP000298416">
    <property type="component" value="Unassembled WGS sequence"/>
</dbReference>
<proteinExistence type="predicted"/>
<feature type="compositionally biased region" description="Low complexity" evidence="1">
    <location>
        <begin position="113"/>
        <end position="129"/>
    </location>
</feature>
<dbReference type="AlphaFoldDB" id="A0A8X8WE49"/>
<accession>A0A8X8WE49</accession>
<keyword evidence="3" id="KW-1185">Reference proteome</keyword>
<reference evidence="2" key="1">
    <citation type="submission" date="2018-01" db="EMBL/GenBank/DDBJ databases">
        <authorList>
            <person name="Mao J.F."/>
        </authorList>
    </citation>
    <scope>NUCLEOTIDE SEQUENCE</scope>
    <source>
        <strain evidence="2">Huo1</strain>
        <tissue evidence="2">Leaf</tissue>
    </source>
</reference>
<feature type="region of interest" description="Disordered" evidence="1">
    <location>
        <begin position="106"/>
        <end position="133"/>
    </location>
</feature>
<comment type="caution">
    <text evidence="2">The sequence shown here is derived from an EMBL/GenBank/DDBJ whole genome shotgun (WGS) entry which is preliminary data.</text>
</comment>
<evidence type="ECO:0000313" key="2">
    <source>
        <dbReference type="EMBL" id="KAG6392499.1"/>
    </source>
</evidence>
<feature type="region of interest" description="Disordered" evidence="1">
    <location>
        <begin position="64"/>
        <end position="90"/>
    </location>
</feature>
<name>A0A8X8WE49_SALSN</name>
<organism evidence="2">
    <name type="scientific">Salvia splendens</name>
    <name type="common">Scarlet sage</name>
    <dbReference type="NCBI Taxonomy" id="180675"/>
    <lineage>
        <taxon>Eukaryota</taxon>
        <taxon>Viridiplantae</taxon>
        <taxon>Streptophyta</taxon>
        <taxon>Embryophyta</taxon>
        <taxon>Tracheophyta</taxon>
        <taxon>Spermatophyta</taxon>
        <taxon>Magnoliopsida</taxon>
        <taxon>eudicotyledons</taxon>
        <taxon>Gunneridae</taxon>
        <taxon>Pentapetalae</taxon>
        <taxon>asterids</taxon>
        <taxon>lamiids</taxon>
        <taxon>Lamiales</taxon>
        <taxon>Lamiaceae</taxon>
        <taxon>Nepetoideae</taxon>
        <taxon>Mentheae</taxon>
        <taxon>Salviinae</taxon>
        <taxon>Salvia</taxon>
        <taxon>Salvia subgen. Calosphace</taxon>
        <taxon>core Calosphace</taxon>
    </lineage>
</organism>
<gene>
    <name evidence="2" type="ORF">SASPL_146721</name>
</gene>
<evidence type="ECO:0000256" key="1">
    <source>
        <dbReference type="SAM" id="MobiDB-lite"/>
    </source>
</evidence>
<dbReference type="PANTHER" id="PTHR33167">
    <property type="entry name" value="TRANSCRIPTION FACTOR, PUTATIVE (DUF863)-RELATED"/>
    <property type="match status" value="1"/>
</dbReference>
<dbReference type="PANTHER" id="PTHR33167:SF26">
    <property type="entry name" value="EXPRESSED PROTEIN"/>
    <property type="match status" value="1"/>
</dbReference>
<evidence type="ECO:0000313" key="3">
    <source>
        <dbReference type="Proteomes" id="UP000298416"/>
    </source>
</evidence>